<reference evidence="2 3" key="1">
    <citation type="submission" date="2011-07" db="EMBL/GenBank/DDBJ databases">
        <authorList>
            <person name="Harkins D.M."/>
            <person name="Madupu R."/>
            <person name="Durkin A.S."/>
            <person name="Torralba M."/>
            <person name="Methe B."/>
            <person name="Sutton G.G."/>
            <person name="Nelson K.E."/>
        </authorList>
    </citation>
    <scope>NUCLEOTIDE SEQUENCE [LARGE SCALE GENOMIC DNA]</scope>
    <source>
        <strain evidence="2 3">HK 85</strain>
    </source>
</reference>
<evidence type="ECO:0000313" key="3">
    <source>
        <dbReference type="Proteomes" id="UP000006235"/>
    </source>
</evidence>
<dbReference type="Proteomes" id="UP000006235">
    <property type="component" value="Unassembled WGS sequence"/>
</dbReference>
<keyword evidence="1" id="KW-0812">Transmembrane</keyword>
<name>F9Q854_9PAST</name>
<evidence type="ECO:0000313" key="2">
    <source>
        <dbReference type="EMBL" id="EGV06309.1"/>
    </source>
</evidence>
<keyword evidence="1" id="KW-1133">Transmembrane helix</keyword>
<feature type="transmembrane region" description="Helical" evidence="1">
    <location>
        <begin position="7"/>
        <end position="27"/>
    </location>
</feature>
<evidence type="ECO:0000256" key="1">
    <source>
        <dbReference type="SAM" id="Phobius"/>
    </source>
</evidence>
<protein>
    <submittedName>
        <fullName evidence="2">Uncharacterized protein</fullName>
    </submittedName>
</protein>
<accession>F9Q854</accession>
<comment type="caution">
    <text evidence="2">The sequence shown here is derived from an EMBL/GenBank/DDBJ whole genome shotgun (WGS) entry which is preliminary data.</text>
</comment>
<dbReference type="EMBL" id="AFUV01000008">
    <property type="protein sequence ID" value="EGV06309.1"/>
    <property type="molecule type" value="Genomic_DNA"/>
</dbReference>
<dbReference type="AlphaFoldDB" id="F9Q854"/>
<sequence length="40" mass="4460">MQISKQNLLPLGINFALGFFFISILAIKGGYNISPFILIF</sequence>
<gene>
    <name evidence="2" type="ORF">HMPREF9952_0061</name>
</gene>
<keyword evidence="1" id="KW-0472">Membrane</keyword>
<organism evidence="2 3">
    <name type="scientific">Haemophilus pittmaniae HK 85</name>
    <dbReference type="NCBI Taxonomy" id="1035188"/>
    <lineage>
        <taxon>Bacteria</taxon>
        <taxon>Pseudomonadati</taxon>
        <taxon>Pseudomonadota</taxon>
        <taxon>Gammaproteobacteria</taxon>
        <taxon>Pasteurellales</taxon>
        <taxon>Pasteurellaceae</taxon>
        <taxon>Haemophilus</taxon>
    </lineage>
</organism>
<dbReference type="STRING" id="1035188.HMPREF9952_0061"/>
<proteinExistence type="predicted"/>